<dbReference type="Pfam" id="PF02567">
    <property type="entry name" value="PhzC-PhzF"/>
    <property type="match status" value="1"/>
</dbReference>
<protein>
    <submittedName>
        <fullName evidence="4">PhzF family phenazine biosynthesis protein</fullName>
    </submittedName>
</protein>
<organism evidence="4 5">
    <name type="scientific">Gilvimarinus xylanilyticus</name>
    <dbReference type="NCBI Taxonomy" id="2944139"/>
    <lineage>
        <taxon>Bacteria</taxon>
        <taxon>Pseudomonadati</taxon>
        <taxon>Pseudomonadota</taxon>
        <taxon>Gammaproteobacteria</taxon>
        <taxon>Cellvibrionales</taxon>
        <taxon>Cellvibrionaceae</taxon>
        <taxon>Gilvimarinus</taxon>
    </lineage>
</organism>
<keyword evidence="5" id="KW-1185">Reference proteome</keyword>
<proteinExistence type="inferred from homology"/>
<dbReference type="PANTHER" id="PTHR13774:SF17">
    <property type="entry name" value="PHENAZINE BIOSYNTHESIS-LIKE DOMAIN-CONTAINING PROTEIN"/>
    <property type="match status" value="1"/>
</dbReference>
<reference evidence="4" key="2">
    <citation type="submission" date="2023-01" db="EMBL/GenBank/DDBJ databases">
        <title>Gilvimarinus xylanilyticus HB14 isolated from Caulerpa lentillifera aquaculture base in Hainan, China.</title>
        <authorList>
            <person name="Zhang Y.-J."/>
        </authorList>
    </citation>
    <scope>NUCLEOTIDE SEQUENCE</scope>
    <source>
        <strain evidence="4">HB14</strain>
    </source>
</reference>
<evidence type="ECO:0000256" key="1">
    <source>
        <dbReference type="ARBA" id="ARBA00008270"/>
    </source>
</evidence>
<comment type="similarity">
    <text evidence="1">Belongs to the PhzF family.</text>
</comment>
<sequence>MSDFSYRSFGGPGCAGNTHTVGAPDAEKRKAGGNRVEIDSSTSPPHAEFWQAQKPIKRCGSGSIALAAYLYAQKQSPFATQVITRGGAIQLGCDRNGPFYIDRALPQRPLTYRGFWQRVCRTQVRDGALCGGREDYALITLYRAQDLLNLQPNFRYMRQFTRRALIASFSSPRLTLMRYFAPQYGIDEDSATGSASVQLAQYQYTQTGNRRLIIHQCSADGGRIKTHHLGARKIRVAD</sequence>
<dbReference type="InterPro" id="IPR003719">
    <property type="entry name" value="Phenazine_PhzF-like"/>
</dbReference>
<keyword evidence="2" id="KW-0413">Isomerase</keyword>
<evidence type="ECO:0000313" key="4">
    <source>
        <dbReference type="EMBL" id="MCP8898747.1"/>
    </source>
</evidence>
<dbReference type="EMBL" id="JAMFTH010000001">
    <property type="protein sequence ID" value="MCP8898747.1"/>
    <property type="molecule type" value="Genomic_DNA"/>
</dbReference>
<name>A0A9X2I3C8_9GAMM</name>
<dbReference type="GO" id="GO:0016853">
    <property type="term" value="F:isomerase activity"/>
    <property type="evidence" value="ECO:0007669"/>
    <property type="project" value="UniProtKB-KW"/>
</dbReference>
<gene>
    <name evidence="4" type="ORF">M6D89_05475</name>
</gene>
<evidence type="ECO:0000256" key="3">
    <source>
        <dbReference type="SAM" id="MobiDB-lite"/>
    </source>
</evidence>
<feature type="region of interest" description="Disordered" evidence="3">
    <location>
        <begin position="17"/>
        <end position="46"/>
    </location>
</feature>
<dbReference type="SUPFAM" id="SSF54506">
    <property type="entry name" value="Diaminopimelate epimerase-like"/>
    <property type="match status" value="1"/>
</dbReference>
<reference evidence="4" key="1">
    <citation type="submission" date="2022-05" db="EMBL/GenBank/DDBJ databases">
        <authorList>
            <person name="Sun H.-N."/>
        </authorList>
    </citation>
    <scope>NUCLEOTIDE SEQUENCE</scope>
    <source>
        <strain evidence="4">HB14</strain>
    </source>
</reference>
<dbReference type="PANTHER" id="PTHR13774">
    <property type="entry name" value="PHENAZINE BIOSYNTHESIS PROTEIN"/>
    <property type="match status" value="1"/>
</dbReference>
<dbReference type="AlphaFoldDB" id="A0A9X2I3C8"/>
<comment type="caution">
    <text evidence="4">The sequence shown here is derived from an EMBL/GenBank/DDBJ whole genome shotgun (WGS) entry which is preliminary data.</text>
</comment>
<dbReference type="Gene3D" id="3.10.310.10">
    <property type="entry name" value="Diaminopimelate Epimerase, Chain A, domain 1"/>
    <property type="match status" value="1"/>
</dbReference>
<dbReference type="Proteomes" id="UP001139319">
    <property type="component" value="Unassembled WGS sequence"/>
</dbReference>
<evidence type="ECO:0000256" key="2">
    <source>
        <dbReference type="ARBA" id="ARBA00023235"/>
    </source>
</evidence>
<dbReference type="GO" id="GO:0005737">
    <property type="term" value="C:cytoplasm"/>
    <property type="evidence" value="ECO:0007669"/>
    <property type="project" value="TreeGrafter"/>
</dbReference>
<accession>A0A9X2I3C8</accession>
<evidence type="ECO:0000313" key="5">
    <source>
        <dbReference type="Proteomes" id="UP001139319"/>
    </source>
</evidence>
<dbReference type="RefSeq" id="WP_253967016.1">
    <property type="nucleotide sequence ID" value="NZ_JAMFTH010000001.1"/>
</dbReference>